<accession>A0A7W9B6Q1</accession>
<feature type="transmembrane region" description="Helical" evidence="1">
    <location>
        <begin position="77"/>
        <end position="99"/>
    </location>
</feature>
<evidence type="ECO:0000313" key="3">
    <source>
        <dbReference type="Proteomes" id="UP000537161"/>
    </source>
</evidence>
<evidence type="ECO:0000256" key="1">
    <source>
        <dbReference type="SAM" id="Phobius"/>
    </source>
</evidence>
<dbReference type="EMBL" id="JACIJH010000007">
    <property type="protein sequence ID" value="MBB5707016.1"/>
    <property type="molecule type" value="Genomic_DNA"/>
</dbReference>
<name>A0A7W9B6Q1_9SPHN</name>
<proteinExistence type="predicted"/>
<comment type="caution">
    <text evidence="2">The sequence shown here is derived from an EMBL/GenBank/DDBJ whole genome shotgun (WGS) entry which is preliminary data.</text>
</comment>
<dbReference type="AlphaFoldDB" id="A0A7W9B6Q1"/>
<keyword evidence="3" id="KW-1185">Reference proteome</keyword>
<gene>
    <name evidence="2" type="ORF">FHR21_002378</name>
</gene>
<sequence length="100" mass="11012">MATRTYFHIRGASQRTQEAERLLARYPRLDEADLARLVETFPAVPLIDKAVMSADAHLSDKLAAFCHDHGSRLNTPVAALSLSLLLPLVGALAALWWFLG</sequence>
<dbReference type="RefSeq" id="WP_184098483.1">
    <property type="nucleotide sequence ID" value="NZ_JACIJH010000007.1"/>
</dbReference>
<protein>
    <submittedName>
        <fullName evidence="2">Uncharacterized protein</fullName>
    </submittedName>
</protein>
<dbReference type="Proteomes" id="UP000537161">
    <property type="component" value="Unassembled WGS sequence"/>
</dbReference>
<keyword evidence="1" id="KW-1133">Transmembrane helix</keyword>
<keyword evidence="1" id="KW-0812">Transmembrane</keyword>
<evidence type="ECO:0000313" key="2">
    <source>
        <dbReference type="EMBL" id="MBB5707016.1"/>
    </source>
</evidence>
<reference evidence="2 3" key="1">
    <citation type="submission" date="2020-08" db="EMBL/GenBank/DDBJ databases">
        <title>Genomic Encyclopedia of Type Strains, Phase IV (KMG-IV): sequencing the most valuable type-strain genomes for metagenomic binning, comparative biology and taxonomic classification.</title>
        <authorList>
            <person name="Goeker M."/>
        </authorList>
    </citation>
    <scope>NUCLEOTIDE SEQUENCE [LARGE SCALE GENOMIC DNA]</scope>
    <source>
        <strain evidence="2 3">DSM 27163</strain>
    </source>
</reference>
<organism evidence="2 3">
    <name type="scientific">Sphingopyxis panaciterrulae</name>
    <dbReference type="NCBI Taxonomy" id="462372"/>
    <lineage>
        <taxon>Bacteria</taxon>
        <taxon>Pseudomonadati</taxon>
        <taxon>Pseudomonadota</taxon>
        <taxon>Alphaproteobacteria</taxon>
        <taxon>Sphingomonadales</taxon>
        <taxon>Sphingomonadaceae</taxon>
        <taxon>Sphingopyxis</taxon>
    </lineage>
</organism>
<keyword evidence="1" id="KW-0472">Membrane</keyword>